<feature type="binding site" evidence="9">
    <location>
        <position position="139"/>
    </location>
    <ligand>
        <name>Zn(2+)</name>
        <dbReference type="ChEBI" id="CHEBI:29105"/>
    </ligand>
</feature>
<comment type="catalytic activity">
    <reaction evidence="8 10">
        <text>hydrogencarbonate + H(+) = CO2 + H2O</text>
        <dbReference type="Rhea" id="RHEA:10748"/>
        <dbReference type="ChEBI" id="CHEBI:15377"/>
        <dbReference type="ChEBI" id="CHEBI:15378"/>
        <dbReference type="ChEBI" id="CHEBI:16526"/>
        <dbReference type="ChEBI" id="CHEBI:17544"/>
        <dbReference type="EC" id="4.2.1.1"/>
    </reaction>
</comment>
<dbReference type="EMBL" id="AE017285">
    <property type="protein sequence ID" value="AAS96254.1"/>
    <property type="molecule type" value="Genomic_DNA"/>
</dbReference>
<dbReference type="eggNOG" id="COG0288">
    <property type="taxonomic scope" value="Bacteria"/>
</dbReference>
<dbReference type="Gene3D" id="3.40.1050.10">
    <property type="entry name" value="Carbonic anhydrase"/>
    <property type="match status" value="1"/>
</dbReference>
<comment type="cofactor">
    <cofactor evidence="9">
        <name>Zn(2+)</name>
        <dbReference type="ChEBI" id="CHEBI:29105"/>
    </cofactor>
    <text evidence="9">Binds 1 zinc ion per subunit.</text>
</comment>
<feature type="binding site" evidence="9">
    <location>
        <position position="75"/>
    </location>
    <ligand>
        <name>Zn(2+)</name>
        <dbReference type="ChEBI" id="CHEBI:29105"/>
    </ligand>
</feature>
<evidence type="ECO:0000313" key="12">
    <source>
        <dbReference type="Proteomes" id="UP000002194"/>
    </source>
</evidence>
<feature type="binding site" evidence="9">
    <location>
        <position position="136"/>
    </location>
    <ligand>
        <name>Zn(2+)</name>
        <dbReference type="ChEBI" id="CHEBI:29105"/>
    </ligand>
</feature>
<keyword evidence="5 9" id="KW-0862">Zinc</keyword>
<dbReference type="PROSITE" id="PS00704">
    <property type="entry name" value="PROK_CO2_ANHYDRASE_1"/>
    <property type="match status" value="1"/>
</dbReference>
<dbReference type="InterPro" id="IPR001765">
    <property type="entry name" value="Carbonic_anhydrase"/>
</dbReference>
<protein>
    <recommendedName>
        <fullName evidence="3 10">Carbonic anhydrase</fullName>
        <ecNumber evidence="2 10">4.2.1.1</ecNumber>
    </recommendedName>
    <alternativeName>
        <fullName evidence="7 10">Carbonate dehydratase</fullName>
    </alternativeName>
</protein>
<dbReference type="OrthoDB" id="9797527at2"/>
<dbReference type="PANTHER" id="PTHR11002">
    <property type="entry name" value="CARBONIC ANHYDRASE"/>
    <property type="match status" value="1"/>
</dbReference>
<comment type="function">
    <text evidence="10">Reversible hydration of carbon dioxide.</text>
</comment>
<evidence type="ECO:0000313" key="11">
    <source>
        <dbReference type="EMBL" id="AAS96254.1"/>
    </source>
</evidence>
<evidence type="ECO:0000256" key="8">
    <source>
        <dbReference type="ARBA" id="ARBA00048348"/>
    </source>
</evidence>
<evidence type="ECO:0000256" key="2">
    <source>
        <dbReference type="ARBA" id="ARBA00012925"/>
    </source>
</evidence>
<evidence type="ECO:0000256" key="3">
    <source>
        <dbReference type="ARBA" id="ARBA00014628"/>
    </source>
</evidence>
<evidence type="ECO:0000256" key="10">
    <source>
        <dbReference type="RuleBase" id="RU003956"/>
    </source>
</evidence>
<evidence type="ECO:0000256" key="9">
    <source>
        <dbReference type="PIRSR" id="PIRSR601765-1"/>
    </source>
</evidence>
<dbReference type="AlphaFoldDB" id="Q72B61"/>
<dbReference type="InterPro" id="IPR036874">
    <property type="entry name" value="Carbonic_anhydrase_sf"/>
</dbReference>
<dbReference type="BRENDA" id="4.2.1.1">
    <property type="organism ID" value="1914"/>
</dbReference>
<dbReference type="SUPFAM" id="SSF53056">
    <property type="entry name" value="beta-carbonic anhydrase, cab"/>
    <property type="match status" value="1"/>
</dbReference>
<dbReference type="PROSITE" id="PS00705">
    <property type="entry name" value="PROK_CO2_ANHYDRASE_2"/>
    <property type="match status" value="1"/>
</dbReference>
<dbReference type="Proteomes" id="UP000002194">
    <property type="component" value="Chromosome"/>
</dbReference>
<evidence type="ECO:0000256" key="5">
    <source>
        <dbReference type="ARBA" id="ARBA00022833"/>
    </source>
</evidence>
<feature type="binding site" evidence="9">
    <location>
        <position position="77"/>
    </location>
    <ligand>
        <name>Zn(2+)</name>
        <dbReference type="ChEBI" id="CHEBI:29105"/>
    </ligand>
</feature>
<comment type="similarity">
    <text evidence="1 10">Belongs to the beta-class carbonic anhydrase family.</text>
</comment>
<gene>
    <name evidence="11" type="primary">cynT</name>
    <name evidence="11" type="ordered locus">DVU_1777</name>
</gene>
<dbReference type="SMR" id="Q72B61"/>
<dbReference type="STRING" id="882.DVU_1777"/>
<evidence type="ECO:0000256" key="1">
    <source>
        <dbReference type="ARBA" id="ARBA00006217"/>
    </source>
</evidence>
<dbReference type="PhylomeDB" id="Q72B61"/>
<dbReference type="InterPro" id="IPR015892">
    <property type="entry name" value="Carbonic_anhydrase_CS"/>
</dbReference>
<dbReference type="PaxDb" id="882-DVU_1777"/>
<keyword evidence="12" id="KW-1185">Reference proteome</keyword>
<sequence>MQGWVISLGWPFIWSRRRETIRLNDQDRGHSMPQRDLDRFIAGFRRFQRNYFCHDHNLFESLREGQAPRALVIACSDSRVDPAHLTDCNPGDLFVIRNVANLVPPYGPDANFHGVSAAIEYAVTCLDVEHIIVLGHACCGGIHSLMQQAEGQGEFIGPWMGIARRARMQVLESLPHATPEVQERACEQAALLVSLENLLTFPWIAKRVEEGTLALHGWFFDMEKGKLLRYDGDEDSFVELVTACA</sequence>
<accession>Q72B61</accession>
<evidence type="ECO:0000256" key="4">
    <source>
        <dbReference type="ARBA" id="ARBA00022723"/>
    </source>
</evidence>
<dbReference type="Pfam" id="PF00484">
    <property type="entry name" value="Pro_CA"/>
    <property type="match status" value="1"/>
</dbReference>
<evidence type="ECO:0000256" key="7">
    <source>
        <dbReference type="ARBA" id="ARBA00031969"/>
    </source>
</evidence>
<reference evidence="11 12" key="1">
    <citation type="journal article" date="2004" name="Nat. Biotechnol.">
        <title>The genome sequence of the anaerobic, sulfate-reducing bacterium Desulfovibrio vulgaris Hildenborough.</title>
        <authorList>
            <person name="Heidelberg J.F."/>
            <person name="Seshadri R."/>
            <person name="Haveman S.A."/>
            <person name="Hemme C.L."/>
            <person name="Paulsen I.T."/>
            <person name="Kolonay J.F."/>
            <person name="Eisen J.A."/>
            <person name="Ward N."/>
            <person name="Methe B."/>
            <person name="Brinkac L.M."/>
            <person name="Daugherty S.C."/>
            <person name="Deboy R.T."/>
            <person name="Dodson R.J."/>
            <person name="Durkin A.S."/>
            <person name="Madupu R."/>
            <person name="Nelson W.C."/>
            <person name="Sullivan S.A."/>
            <person name="Fouts D."/>
            <person name="Haft D.H."/>
            <person name="Selengut J."/>
            <person name="Peterson J.D."/>
            <person name="Davidsen T.M."/>
            <person name="Zafar N."/>
            <person name="Zhou L."/>
            <person name="Radune D."/>
            <person name="Dimitrov G."/>
            <person name="Hance M."/>
            <person name="Tran K."/>
            <person name="Khouri H."/>
            <person name="Gill J."/>
            <person name="Utterback T.R."/>
            <person name="Feldblyum T.V."/>
            <person name="Wall J.D."/>
            <person name="Voordouw G."/>
            <person name="Fraser C.M."/>
        </authorList>
    </citation>
    <scope>NUCLEOTIDE SEQUENCE [LARGE SCALE GENOMIC DNA]</scope>
    <source>
        <strain evidence="12">ATCC 29579 / DSM 644 / NCIMB 8303 / VKM B-1760 / Hildenborough</strain>
    </source>
</reference>
<dbReference type="FunFam" id="3.40.1050.10:FF:000003">
    <property type="entry name" value="Carbonic anhydrase"/>
    <property type="match status" value="1"/>
</dbReference>
<dbReference type="GO" id="GO:0004089">
    <property type="term" value="F:carbonate dehydratase activity"/>
    <property type="evidence" value="ECO:0007669"/>
    <property type="project" value="UniProtKB-UniRule"/>
</dbReference>
<dbReference type="InterPro" id="IPR045066">
    <property type="entry name" value="Beta_CA_cladeB"/>
</dbReference>
<dbReference type="GO" id="GO:0008270">
    <property type="term" value="F:zinc ion binding"/>
    <property type="evidence" value="ECO:0007669"/>
    <property type="project" value="UniProtKB-UniRule"/>
</dbReference>
<evidence type="ECO:0000256" key="6">
    <source>
        <dbReference type="ARBA" id="ARBA00023239"/>
    </source>
</evidence>
<dbReference type="KEGG" id="dvu:DVU_1777"/>
<organism evidence="11 12">
    <name type="scientific">Nitratidesulfovibrio vulgaris (strain ATCC 29579 / DSM 644 / CCUG 34227 / NCIMB 8303 / VKM B-1760 / Hildenborough)</name>
    <name type="common">Desulfovibrio vulgaris</name>
    <dbReference type="NCBI Taxonomy" id="882"/>
    <lineage>
        <taxon>Bacteria</taxon>
        <taxon>Pseudomonadati</taxon>
        <taxon>Thermodesulfobacteriota</taxon>
        <taxon>Desulfovibrionia</taxon>
        <taxon>Desulfovibrionales</taxon>
        <taxon>Desulfovibrionaceae</taxon>
        <taxon>Nitratidesulfovibrio</taxon>
    </lineage>
</organism>
<name>Q72B61_NITV2</name>
<dbReference type="GO" id="GO:0015976">
    <property type="term" value="P:carbon utilization"/>
    <property type="evidence" value="ECO:0007669"/>
    <property type="project" value="InterPro"/>
</dbReference>
<dbReference type="EC" id="4.2.1.1" evidence="2 10"/>
<dbReference type="CDD" id="cd00884">
    <property type="entry name" value="beta_CA_cladeB"/>
    <property type="match status" value="1"/>
</dbReference>
<dbReference type="EnsemblBacteria" id="AAS96254">
    <property type="protein sequence ID" value="AAS96254"/>
    <property type="gene ID" value="DVU_1777"/>
</dbReference>
<proteinExistence type="inferred from homology"/>
<dbReference type="PATRIC" id="fig|882.5.peg.1631"/>
<dbReference type="SMART" id="SM00947">
    <property type="entry name" value="Pro_CA"/>
    <property type="match status" value="1"/>
</dbReference>
<keyword evidence="6 10" id="KW-0456">Lyase</keyword>
<dbReference type="HOGENOM" id="CLU_053879_5_3_7"/>
<dbReference type="PANTHER" id="PTHR11002:SF76">
    <property type="entry name" value="CARBONIC ANHYDRASE"/>
    <property type="match status" value="1"/>
</dbReference>
<keyword evidence="4 9" id="KW-0479">Metal-binding</keyword>